<comment type="caution">
    <text evidence="2">The sequence shown here is derived from an EMBL/GenBank/DDBJ whole genome shotgun (WGS) entry which is preliminary data.</text>
</comment>
<evidence type="ECO:0000313" key="2">
    <source>
        <dbReference type="EMBL" id="KAF0909753.1"/>
    </source>
</evidence>
<feature type="transmembrane region" description="Helical" evidence="1">
    <location>
        <begin position="100"/>
        <end position="121"/>
    </location>
</feature>
<protein>
    <submittedName>
        <fullName evidence="2">Uncharacterized protein</fullName>
    </submittedName>
</protein>
<keyword evidence="1" id="KW-1133">Transmembrane helix</keyword>
<feature type="transmembrane region" description="Helical" evidence="1">
    <location>
        <begin position="55"/>
        <end position="88"/>
    </location>
</feature>
<accession>A0A6G1DDG1</accession>
<dbReference type="Proteomes" id="UP000479710">
    <property type="component" value="Unassembled WGS sequence"/>
</dbReference>
<evidence type="ECO:0000256" key="1">
    <source>
        <dbReference type="SAM" id="Phobius"/>
    </source>
</evidence>
<name>A0A6G1DDG1_9ORYZ</name>
<sequence length="146" mass="15540">MKPRLLEGAAQVPRLVLARQETCLVLRRLETTREHLIPPRGDTAGPAGLLDGDAACILGCTVGIFCSAACIFYNTALVFFSAALGFLISQACGVFRGTAGLFFTATDLVSLSACQLVLLRLRIGSGGRGPRHDRDRVATWKGSGVY</sequence>
<keyword evidence="1" id="KW-0812">Transmembrane</keyword>
<dbReference type="EMBL" id="SPHZ02000006">
    <property type="protein sequence ID" value="KAF0909753.1"/>
    <property type="molecule type" value="Genomic_DNA"/>
</dbReference>
<evidence type="ECO:0000313" key="3">
    <source>
        <dbReference type="Proteomes" id="UP000479710"/>
    </source>
</evidence>
<keyword evidence="3" id="KW-1185">Reference proteome</keyword>
<reference evidence="2 3" key="1">
    <citation type="submission" date="2019-11" db="EMBL/GenBank/DDBJ databases">
        <title>Whole genome sequence of Oryza granulata.</title>
        <authorList>
            <person name="Li W."/>
        </authorList>
    </citation>
    <scope>NUCLEOTIDE SEQUENCE [LARGE SCALE GENOMIC DNA]</scope>
    <source>
        <strain evidence="3">cv. Menghai</strain>
        <tissue evidence="2">Leaf</tissue>
    </source>
</reference>
<organism evidence="2 3">
    <name type="scientific">Oryza meyeriana var. granulata</name>
    <dbReference type="NCBI Taxonomy" id="110450"/>
    <lineage>
        <taxon>Eukaryota</taxon>
        <taxon>Viridiplantae</taxon>
        <taxon>Streptophyta</taxon>
        <taxon>Embryophyta</taxon>
        <taxon>Tracheophyta</taxon>
        <taxon>Spermatophyta</taxon>
        <taxon>Magnoliopsida</taxon>
        <taxon>Liliopsida</taxon>
        <taxon>Poales</taxon>
        <taxon>Poaceae</taxon>
        <taxon>BOP clade</taxon>
        <taxon>Oryzoideae</taxon>
        <taxon>Oryzeae</taxon>
        <taxon>Oryzinae</taxon>
        <taxon>Oryza</taxon>
        <taxon>Oryza meyeriana</taxon>
    </lineage>
</organism>
<gene>
    <name evidence="2" type="ORF">E2562_000079</name>
</gene>
<keyword evidence="1" id="KW-0472">Membrane</keyword>
<dbReference type="AlphaFoldDB" id="A0A6G1DDG1"/>
<proteinExistence type="predicted"/>